<evidence type="ECO:0000256" key="5">
    <source>
        <dbReference type="ARBA" id="ARBA00023157"/>
    </source>
</evidence>
<protein>
    <recommendedName>
        <fullName evidence="6">Kazal-like domain-containing protein</fullName>
    </recommendedName>
</protein>
<keyword evidence="3" id="KW-0646">Protease inhibitor</keyword>
<dbReference type="Gene3D" id="3.30.60.30">
    <property type="match status" value="1"/>
</dbReference>
<dbReference type="PROSITE" id="PS00282">
    <property type="entry name" value="KAZAL_1"/>
    <property type="match status" value="1"/>
</dbReference>
<comment type="subcellular location">
    <subcellularLocation>
        <location evidence="1">Secreted</location>
    </subcellularLocation>
</comment>
<accession>A0A674AMD1</accession>
<dbReference type="InParanoid" id="A0A674AMD1"/>
<dbReference type="PROSITE" id="PS51465">
    <property type="entry name" value="KAZAL_2"/>
    <property type="match status" value="1"/>
</dbReference>
<dbReference type="InterPro" id="IPR036058">
    <property type="entry name" value="Kazal_dom_sf"/>
</dbReference>
<evidence type="ECO:0000256" key="2">
    <source>
        <dbReference type="ARBA" id="ARBA00022525"/>
    </source>
</evidence>
<keyword evidence="8" id="KW-1185">Reference proteome</keyword>
<evidence type="ECO:0000256" key="4">
    <source>
        <dbReference type="ARBA" id="ARBA00022900"/>
    </source>
</evidence>
<dbReference type="Proteomes" id="UP000472277">
    <property type="component" value="Chromosome 13"/>
</dbReference>
<keyword evidence="5" id="KW-1015">Disulfide bond</keyword>
<evidence type="ECO:0000313" key="8">
    <source>
        <dbReference type="Proteomes" id="UP000472277"/>
    </source>
</evidence>
<dbReference type="Pfam" id="PF00050">
    <property type="entry name" value="Kazal_1"/>
    <property type="match status" value="1"/>
</dbReference>
<dbReference type="PRINTS" id="PR00290">
    <property type="entry name" value="KAZALINHBTR"/>
</dbReference>
<dbReference type="PANTHER" id="PTHR21312">
    <property type="entry name" value="SERINE PROTEASE INHIBITOR"/>
    <property type="match status" value="1"/>
</dbReference>
<evidence type="ECO:0000259" key="6">
    <source>
        <dbReference type="PROSITE" id="PS51465"/>
    </source>
</evidence>
<sequence>MDNSLRPHAINTKIKVISKIDTLTLGLLVCISLAPQCEVYEDGMCSREFDPVCGSDGNTYTTECVLCRENKMNDTDLQTLPQFR</sequence>
<dbReference type="GeneTree" id="ENSGT01030000234957"/>
<dbReference type="InterPro" id="IPR002350">
    <property type="entry name" value="Kazal_dom"/>
</dbReference>
<dbReference type="GO" id="GO:0004867">
    <property type="term" value="F:serine-type endopeptidase inhibitor activity"/>
    <property type="evidence" value="ECO:0007669"/>
    <property type="project" value="UniProtKB-KW"/>
</dbReference>
<evidence type="ECO:0000256" key="3">
    <source>
        <dbReference type="ARBA" id="ARBA00022690"/>
    </source>
</evidence>
<dbReference type="InterPro" id="IPR001239">
    <property type="entry name" value="Prot_inh_Kazal-m"/>
</dbReference>
<dbReference type="SMART" id="SM00280">
    <property type="entry name" value="KAZAL"/>
    <property type="match status" value="1"/>
</dbReference>
<reference evidence="7" key="2">
    <citation type="submission" date="2025-09" db="UniProtKB">
        <authorList>
            <consortium name="Ensembl"/>
        </authorList>
    </citation>
    <scope>IDENTIFICATION</scope>
</reference>
<name>A0A674AMD1_SALTR</name>
<proteinExistence type="predicted"/>
<feature type="domain" description="Kazal-like" evidence="6">
    <location>
        <begin position="31"/>
        <end position="84"/>
    </location>
</feature>
<evidence type="ECO:0000313" key="7">
    <source>
        <dbReference type="Ensembl" id="ENSSTUP00000060569.1"/>
    </source>
</evidence>
<organism evidence="7 8">
    <name type="scientific">Salmo trutta</name>
    <name type="common">Brown trout</name>
    <dbReference type="NCBI Taxonomy" id="8032"/>
    <lineage>
        <taxon>Eukaryota</taxon>
        <taxon>Metazoa</taxon>
        <taxon>Chordata</taxon>
        <taxon>Craniata</taxon>
        <taxon>Vertebrata</taxon>
        <taxon>Euteleostomi</taxon>
        <taxon>Actinopterygii</taxon>
        <taxon>Neopterygii</taxon>
        <taxon>Teleostei</taxon>
        <taxon>Protacanthopterygii</taxon>
        <taxon>Salmoniformes</taxon>
        <taxon>Salmonidae</taxon>
        <taxon>Salmoninae</taxon>
        <taxon>Salmo</taxon>
    </lineage>
</organism>
<dbReference type="SUPFAM" id="SSF100895">
    <property type="entry name" value="Kazal-type serine protease inhibitors"/>
    <property type="match status" value="1"/>
</dbReference>
<reference evidence="7" key="1">
    <citation type="submission" date="2025-08" db="UniProtKB">
        <authorList>
            <consortium name="Ensembl"/>
        </authorList>
    </citation>
    <scope>IDENTIFICATION</scope>
</reference>
<dbReference type="Ensembl" id="ENSSTUT00000063873.1">
    <property type="protein sequence ID" value="ENSSTUP00000060569.1"/>
    <property type="gene ID" value="ENSSTUG00000026257.1"/>
</dbReference>
<dbReference type="PANTHER" id="PTHR21312:SF28">
    <property type="entry name" value="OVOINHIBITOR-RELATED"/>
    <property type="match status" value="1"/>
</dbReference>
<evidence type="ECO:0000256" key="1">
    <source>
        <dbReference type="ARBA" id="ARBA00004613"/>
    </source>
</evidence>
<keyword evidence="4" id="KW-0722">Serine protease inhibitor</keyword>
<keyword evidence="2" id="KW-0964">Secreted</keyword>
<dbReference type="GO" id="GO:0005576">
    <property type="term" value="C:extracellular region"/>
    <property type="evidence" value="ECO:0007669"/>
    <property type="project" value="UniProtKB-SubCell"/>
</dbReference>
<dbReference type="AlphaFoldDB" id="A0A674AMD1"/>